<evidence type="ECO:0000256" key="1">
    <source>
        <dbReference type="ARBA" id="ARBA00006484"/>
    </source>
</evidence>
<dbReference type="VEuPathDB" id="FungiDB:G647_10050"/>
<gene>
    <name evidence="4" type="ORF">G647_10050</name>
</gene>
<dbReference type="EMBL" id="KB822699">
    <property type="protein sequence ID" value="ETI26951.1"/>
    <property type="molecule type" value="Genomic_DNA"/>
</dbReference>
<dbReference type="PANTHER" id="PTHR24320">
    <property type="entry name" value="RETINOL DEHYDROGENASE"/>
    <property type="match status" value="1"/>
</dbReference>
<proteinExistence type="inferred from homology"/>
<evidence type="ECO:0000313" key="5">
    <source>
        <dbReference type="Proteomes" id="UP000030678"/>
    </source>
</evidence>
<dbReference type="OrthoDB" id="191139at2759"/>
<dbReference type="GeneID" id="19988543"/>
<dbReference type="AlphaFoldDB" id="V9DJU1"/>
<evidence type="ECO:0000256" key="3">
    <source>
        <dbReference type="ARBA" id="ARBA00023002"/>
    </source>
</evidence>
<accession>V9DJU1</accession>
<comment type="similarity">
    <text evidence="1">Belongs to the short-chain dehydrogenases/reductases (SDR) family.</text>
</comment>
<dbReference type="GO" id="GO:0016491">
    <property type="term" value="F:oxidoreductase activity"/>
    <property type="evidence" value="ECO:0007669"/>
    <property type="project" value="UniProtKB-KW"/>
</dbReference>
<dbReference type="SUPFAM" id="SSF51735">
    <property type="entry name" value="NAD(P)-binding Rossmann-fold domains"/>
    <property type="match status" value="1"/>
</dbReference>
<keyword evidence="3" id="KW-0560">Oxidoreductase</keyword>
<dbReference type="Proteomes" id="UP000030678">
    <property type="component" value="Unassembled WGS sequence"/>
</dbReference>
<dbReference type="PRINTS" id="PR00081">
    <property type="entry name" value="GDHRDH"/>
</dbReference>
<dbReference type="InterPro" id="IPR002347">
    <property type="entry name" value="SDR_fam"/>
</dbReference>
<name>V9DJU1_9EURO</name>
<dbReference type="Gene3D" id="3.40.50.720">
    <property type="entry name" value="NAD(P)-binding Rossmann-like Domain"/>
    <property type="match status" value="1"/>
</dbReference>
<dbReference type="Pfam" id="PF00106">
    <property type="entry name" value="adh_short"/>
    <property type="match status" value="1"/>
</dbReference>
<dbReference type="InterPro" id="IPR036291">
    <property type="entry name" value="NAD(P)-bd_dom_sf"/>
</dbReference>
<sequence>MTFHPDSLPDLAGKVFIVTGATSGIGYHTAARLAEHGAHVYMCARSSAKGSAASDRIKLTYPHARLSLLEMDHTSLSTVVAAAKHFISQETTLHGLINNAGIMATPFETTQDGYEIQWQTNYLAHWVLTRHLTPLLLKTAQTLPPGSVRIVNLSSGGHYSAPRGGINFADSSLKDASPIARYGQSKLANILHVKTLNRLYGPEGSGAKIGATDTGGDAQIWTAAVHPGLVDTNIAEHASLPILLKVVIAPYKAIGGMLDGDKGSWTSVFCAASPLMKQEHSGAYFQRVADPKGWQSAMAKNAELAARLEEWTAREMKKGGWID</sequence>
<evidence type="ECO:0000256" key="2">
    <source>
        <dbReference type="ARBA" id="ARBA00022857"/>
    </source>
</evidence>
<protein>
    <recommendedName>
        <fullName evidence="6">NAD(P)-binding protein</fullName>
    </recommendedName>
</protein>
<dbReference type="HOGENOM" id="CLU_010194_44_6_1"/>
<organism evidence="4 5">
    <name type="scientific">Cladophialophora carrionii CBS 160.54</name>
    <dbReference type="NCBI Taxonomy" id="1279043"/>
    <lineage>
        <taxon>Eukaryota</taxon>
        <taxon>Fungi</taxon>
        <taxon>Dikarya</taxon>
        <taxon>Ascomycota</taxon>
        <taxon>Pezizomycotina</taxon>
        <taxon>Eurotiomycetes</taxon>
        <taxon>Chaetothyriomycetidae</taxon>
        <taxon>Chaetothyriales</taxon>
        <taxon>Herpotrichiellaceae</taxon>
        <taxon>Cladophialophora</taxon>
    </lineage>
</organism>
<reference evidence="4 5" key="1">
    <citation type="submission" date="2013-03" db="EMBL/GenBank/DDBJ databases">
        <title>The Genome Sequence of Cladophialophora carrionii CBS 160.54.</title>
        <authorList>
            <consortium name="The Broad Institute Genomics Platform"/>
            <person name="Cuomo C."/>
            <person name="de Hoog S."/>
            <person name="Gorbushina A."/>
            <person name="Walker B."/>
            <person name="Young S.K."/>
            <person name="Zeng Q."/>
            <person name="Gargeya S."/>
            <person name="Fitzgerald M."/>
            <person name="Haas B."/>
            <person name="Abouelleil A."/>
            <person name="Allen A.W."/>
            <person name="Alvarado L."/>
            <person name="Arachchi H.M."/>
            <person name="Berlin A.M."/>
            <person name="Chapman S.B."/>
            <person name="Gainer-Dewar J."/>
            <person name="Goldberg J."/>
            <person name="Griggs A."/>
            <person name="Gujja S."/>
            <person name="Hansen M."/>
            <person name="Howarth C."/>
            <person name="Imamovic A."/>
            <person name="Ireland A."/>
            <person name="Larimer J."/>
            <person name="McCowan C."/>
            <person name="Murphy C."/>
            <person name="Pearson M."/>
            <person name="Poon T.W."/>
            <person name="Priest M."/>
            <person name="Roberts A."/>
            <person name="Saif S."/>
            <person name="Shea T."/>
            <person name="Sisk P."/>
            <person name="Sykes S."/>
            <person name="Wortman J."/>
            <person name="Nusbaum C."/>
            <person name="Birren B."/>
        </authorList>
    </citation>
    <scope>NUCLEOTIDE SEQUENCE [LARGE SCALE GENOMIC DNA]</scope>
    <source>
        <strain evidence="4 5">CBS 160.54</strain>
    </source>
</reference>
<keyword evidence="2" id="KW-0521">NADP</keyword>
<dbReference type="PANTHER" id="PTHR24320:SF282">
    <property type="entry name" value="WW DOMAIN-CONTAINING OXIDOREDUCTASE"/>
    <property type="match status" value="1"/>
</dbReference>
<evidence type="ECO:0000313" key="4">
    <source>
        <dbReference type="EMBL" id="ETI26951.1"/>
    </source>
</evidence>
<evidence type="ECO:0008006" key="6">
    <source>
        <dbReference type="Google" id="ProtNLM"/>
    </source>
</evidence>
<dbReference type="RefSeq" id="XP_008724264.1">
    <property type="nucleotide sequence ID" value="XM_008726042.1"/>
</dbReference>